<reference evidence="3 4" key="1">
    <citation type="submission" date="2014-09" db="EMBL/GenBank/DDBJ databases">
        <title>Vibrio maritimus JCM 19240. (C210) whole genome shotgun sequence.</title>
        <authorList>
            <person name="Sawabe T."/>
            <person name="Meirelles P."/>
            <person name="Nakanishi M."/>
            <person name="Sayaka M."/>
            <person name="Hattori M."/>
            <person name="Ohkuma M."/>
        </authorList>
    </citation>
    <scope>NUCLEOTIDE SEQUENCE [LARGE SCALE GENOMIC DNA]</scope>
    <source>
        <strain evidence="3 4">JCM 19240</strain>
    </source>
</reference>
<gene>
    <name evidence="3" type="ORF">JCM19240_564</name>
</gene>
<name>A0A090TXW1_9VIBR</name>
<dbReference type="GO" id="GO:0033961">
    <property type="term" value="F:cis-stilbene-oxide hydrolase activity"/>
    <property type="evidence" value="ECO:0007669"/>
    <property type="project" value="UniProtKB-EC"/>
</dbReference>
<keyword evidence="1 3" id="KW-0378">Hydrolase</keyword>
<dbReference type="Gene3D" id="3.40.50.1820">
    <property type="entry name" value="alpha/beta hydrolase"/>
    <property type="match status" value="1"/>
</dbReference>
<keyword evidence="4" id="KW-1185">Reference proteome</keyword>
<dbReference type="PANTHER" id="PTHR43329">
    <property type="entry name" value="EPOXIDE HYDROLASE"/>
    <property type="match status" value="1"/>
</dbReference>
<reference evidence="3 4" key="2">
    <citation type="submission" date="2014-09" db="EMBL/GenBank/DDBJ databases">
        <authorList>
            <consortium name="NBRP consortium"/>
            <person name="Sawabe T."/>
            <person name="Meirelles P."/>
            <person name="Nakanishi M."/>
            <person name="Sayaka M."/>
            <person name="Hattori M."/>
            <person name="Ohkuma M."/>
        </authorList>
    </citation>
    <scope>NUCLEOTIDE SEQUENCE [LARGE SCALE GENOMIC DNA]</scope>
    <source>
        <strain evidence="3 4">JCM 19240</strain>
    </source>
</reference>
<evidence type="ECO:0000313" key="4">
    <source>
        <dbReference type="Proteomes" id="UP000029224"/>
    </source>
</evidence>
<evidence type="ECO:0000259" key="2">
    <source>
        <dbReference type="Pfam" id="PF00561"/>
    </source>
</evidence>
<comment type="caution">
    <text evidence="3">The sequence shown here is derived from an EMBL/GenBank/DDBJ whole genome shotgun (WGS) entry which is preliminary data.</text>
</comment>
<accession>A0A090TXW1</accession>
<dbReference type="Pfam" id="PF00561">
    <property type="entry name" value="Abhydrolase_1"/>
    <property type="match status" value="1"/>
</dbReference>
<dbReference type="SUPFAM" id="SSF53474">
    <property type="entry name" value="alpha/beta-Hydrolases"/>
    <property type="match status" value="1"/>
</dbReference>
<sequence length="276" mass="31716">MEQRQVIEDIDVHIEGDGEHTIVMIHGWPDTYRLWDNQVEQLKSRYRCVRFSLPGYELGQARQYHDLNSMLTLFDTIIESISEGKPVTLLLHDWGCVFGYQYAMRHPEKVNRIVGVDIGDASSKDLVFSAKAKAILLGYQLWLMLAWNLGGKVGDWMTRKMATIFGAPGDTSRIHSGMNYPYHWRWSSVFMKRELGTKPLDIQVPFLFIYGKDKVGMFHSSPWQRKMADIEGKKVVGLSTHHWVMAEQPEEFNRIVGQWLAESDALLAALDLQNTA</sequence>
<dbReference type="PRINTS" id="PR00412">
    <property type="entry name" value="EPOXHYDRLASE"/>
</dbReference>
<evidence type="ECO:0000313" key="3">
    <source>
        <dbReference type="EMBL" id="GAL35717.1"/>
    </source>
</evidence>
<dbReference type="AlphaFoldDB" id="A0A090TXW1"/>
<dbReference type="InterPro" id="IPR029058">
    <property type="entry name" value="AB_hydrolase_fold"/>
</dbReference>
<dbReference type="Proteomes" id="UP000029224">
    <property type="component" value="Unassembled WGS sequence"/>
</dbReference>
<dbReference type="EC" id="3.3.2.9" evidence="3"/>
<evidence type="ECO:0000256" key="1">
    <source>
        <dbReference type="ARBA" id="ARBA00022801"/>
    </source>
</evidence>
<dbReference type="OrthoDB" id="5296151at2"/>
<dbReference type="EMBL" id="BBMT01000007">
    <property type="protein sequence ID" value="GAL35717.1"/>
    <property type="molecule type" value="Genomic_DNA"/>
</dbReference>
<dbReference type="InterPro" id="IPR000073">
    <property type="entry name" value="AB_hydrolase_1"/>
</dbReference>
<proteinExistence type="predicted"/>
<dbReference type="InterPro" id="IPR000639">
    <property type="entry name" value="Epox_hydrolase-like"/>
</dbReference>
<organism evidence="3 4">
    <name type="scientific">Vibrio maritimus</name>
    <dbReference type="NCBI Taxonomy" id="990268"/>
    <lineage>
        <taxon>Bacteria</taxon>
        <taxon>Pseudomonadati</taxon>
        <taxon>Pseudomonadota</taxon>
        <taxon>Gammaproteobacteria</taxon>
        <taxon>Vibrionales</taxon>
        <taxon>Vibrionaceae</taxon>
        <taxon>Vibrio</taxon>
    </lineage>
</organism>
<feature type="domain" description="AB hydrolase-1" evidence="2">
    <location>
        <begin position="21"/>
        <end position="143"/>
    </location>
</feature>
<protein>
    <submittedName>
        <fullName evidence="3">Epoxide hydrolase</fullName>
        <ecNumber evidence="3">3.3.2.9</ecNumber>
    </submittedName>
</protein>